<evidence type="ECO:0000256" key="13">
    <source>
        <dbReference type="ARBA" id="ARBA00023170"/>
    </source>
</evidence>
<dbReference type="EMBL" id="AXCM01000220">
    <property type="status" value="NOT_ANNOTATED_CDS"/>
    <property type="molecule type" value="Genomic_DNA"/>
</dbReference>
<keyword evidence="7" id="KW-0681">Retinal protein</keyword>
<dbReference type="PRINTS" id="PR00237">
    <property type="entry name" value="GPCRRHODOPSN"/>
</dbReference>
<keyword evidence="15" id="KW-0807">Transducer</keyword>
<name>A0A182LZL7_9DIPT</name>
<evidence type="ECO:0000256" key="16">
    <source>
        <dbReference type="ARBA" id="ARBA00023305"/>
    </source>
</evidence>
<evidence type="ECO:0000256" key="9">
    <source>
        <dbReference type="ARBA" id="ARBA00022991"/>
    </source>
</evidence>
<dbReference type="Gene3D" id="1.20.1070.10">
    <property type="entry name" value="Rhodopsin 7-helix transmembrane proteins"/>
    <property type="match status" value="1"/>
</dbReference>
<keyword evidence="12" id="KW-1015">Disulfide bond</keyword>
<sequence>MGLVQLDNQTAYRPEALIGADQTGLRYLGWNVPPEELVHIPEHWFQFPEPEASLHYLLGLLYIAFTIFALVGNGLVIWIFIAAKSLRTPSNVFVINLAICDFFMMAKTPIFIYNSFTKGFTLGNLGCQIFAFVGSLTGKVTAEALRYNTITRPFEGRLTQTKAIIFIVLIWAYTIPWGVLPLLEIWGRYVPGKIFGLFPRSDQLHDGVELLVAVILFLLLEHQHKVVAEAGLHHHPIDRTR</sequence>
<keyword evidence="4" id="KW-0600">Photoreceptor protein</keyword>
<comment type="similarity">
    <text evidence="3">Belongs to the G-protein coupled receptor 1 family.</text>
</comment>
<dbReference type="EnsemblMetazoa" id="ACUA005793-RA">
    <property type="protein sequence ID" value="ACUA005793-PA"/>
    <property type="gene ID" value="ACUA005793"/>
</dbReference>
<accession>A0A182LZL7</accession>
<feature type="domain" description="G-protein coupled receptors family 1 profile" evidence="18">
    <location>
        <begin position="72"/>
        <end position="152"/>
    </location>
</feature>
<dbReference type="PANTHER" id="PTHR24240">
    <property type="entry name" value="OPSIN"/>
    <property type="match status" value="1"/>
</dbReference>
<protein>
    <recommendedName>
        <fullName evidence="18">G-protein coupled receptors family 1 profile domain-containing protein</fullName>
    </recommendedName>
</protein>
<reference evidence="19" key="2">
    <citation type="submission" date="2020-05" db="UniProtKB">
        <authorList>
            <consortium name="EnsemblMetazoa"/>
        </authorList>
    </citation>
    <scope>IDENTIFICATION</scope>
    <source>
        <strain evidence="19">A-37</strain>
    </source>
</reference>
<keyword evidence="5" id="KW-0716">Sensory transduction</keyword>
<evidence type="ECO:0000256" key="17">
    <source>
        <dbReference type="SAM" id="Phobius"/>
    </source>
</evidence>
<feature type="transmembrane region" description="Helical" evidence="17">
    <location>
        <begin position="163"/>
        <end position="183"/>
    </location>
</feature>
<evidence type="ECO:0000256" key="7">
    <source>
        <dbReference type="ARBA" id="ARBA00022925"/>
    </source>
</evidence>
<dbReference type="GO" id="GO:0007601">
    <property type="term" value="P:visual perception"/>
    <property type="evidence" value="ECO:0007669"/>
    <property type="project" value="UniProtKB-KW"/>
</dbReference>
<feature type="transmembrane region" description="Helical" evidence="17">
    <location>
        <begin position="93"/>
        <end position="116"/>
    </location>
</feature>
<evidence type="ECO:0000256" key="5">
    <source>
        <dbReference type="ARBA" id="ARBA00022606"/>
    </source>
</evidence>
<reference evidence="20" key="1">
    <citation type="submission" date="2013-09" db="EMBL/GenBank/DDBJ databases">
        <title>The Genome Sequence of Anopheles culicifacies species A.</title>
        <authorList>
            <consortium name="The Broad Institute Genomics Platform"/>
            <person name="Neafsey D.E."/>
            <person name="Besansky N."/>
            <person name="Howell P."/>
            <person name="Walton C."/>
            <person name="Young S.K."/>
            <person name="Zeng Q."/>
            <person name="Gargeya S."/>
            <person name="Fitzgerald M."/>
            <person name="Haas B."/>
            <person name="Abouelleil A."/>
            <person name="Allen A.W."/>
            <person name="Alvarado L."/>
            <person name="Arachchi H.M."/>
            <person name="Berlin A.M."/>
            <person name="Chapman S.B."/>
            <person name="Gainer-Dewar J."/>
            <person name="Goldberg J."/>
            <person name="Griggs A."/>
            <person name="Gujja S."/>
            <person name="Hansen M."/>
            <person name="Howarth C."/>
            <person name="Imamovic A."/>
            <person name="Ireland A."/>
            <person name="Larimer J."/>
            <person name="McCowan C."/>
            <person name="Murphy C."/>
            <person name="Pearson M."/>
            <person name="Poon T.W."/>
            <person name="Priest M."/>
            <person name="Roberts A."/>
            <person name="Saif S."/>
            <person name="Shea T."/>
            <person name="Sisk P."/>
            <person name="Sykes S."/>
            <person name="Wortman J."/>
            <person name="Nusbaum C."/>
            <person name="Birren B."/>
        </authorList>
    </citation>
    <scope>NUCLEOTIDE SEQUENCE [LARGE SCALE GENOMIC DNA]</scope>
    <source>
        <strain evidence="20">A-37</strain>
    </source>
</reference>
<evidence type="ECO:0000256" key="10">
    <source>
        <dbReference type="ARBA" id="ARBA00023040"/>
    </source>
</evidence>
<dbReference type="PRINTS" id="PR00577">
    <property type="entry name" value="OPSINRH3RH4"/>
</dbReference>
<keyword evidence="6 17" id="KW-0812">Transmembrane</keyword>
<dbReference type="AlphaFoldDB" id="A0A182LZL7"/>
<evidence type="ECO:0000256" key="4">
    <source>
        <dbReference type="ARBA" id="ARBA00022543"/>
    </source>
</evidence>
<dbReference type="InterPro" id="IPR001760">
    <property type="entry name" value="Opsin"/>
</dbReference>
<dbReference type="VEuPathDB" id="VectorBase:ACUA005793"/>
<evidence type="ECO:0000256" key="8">
    <source>
        <dbReference type="ARBA" id="ARBA00022989"/>
    </source>
</evidence>
<evidence type="ECO:0000259" key="18">
    <source>
        <dbReference type="PROSITE" id="PS50262"/>
    </source>
</evidence>
<evidence type="ECO:0000256" key="1">
    <source>
        <dbReference type="ARBA" id="ARBA00002881"/>
    </source>
</evidence>
<evidence type="ECO:0000256" key="14">
    <source>
        <dbReference type="ARBA" id="ARBA00023180"/>
    </source>
</evidence>
<dbReference type="InterPro" id="IPR050125">
    <property type="entry name" value="GPCR_opsins"/>
</dbReference>
<evidence type="ECO:0000256" key="3">
    <source>
        <dbReference type="ARBA" id="ARBA00010663"/>
    </source>
</evidence>
<evidence type="ECO:0000313" key="20">
    <source>
        <dbReference type="Proteomes" id="UP000075883"/>
    </source>
</evidence>
<dbReference type="Pfam" id="PF00001">
    <property type="entry name" value="7tm_1"/>
    <property type="match status" value="1"/>
</dbReference>
<keyword evidence="16" id="KW-0844">Vision</keyword>
<evidence type="ECO:0000256" key="6">
    <source>
        <dbReference type="ARBA" id="ARBA00022692"/>
    </source>
</evidence>
<dbReference type="SUPFAM" id="SSF81321">
    <property type="entry name" value="Family A G protein-coupled receptor-like"/>
    <property type="match status" value="1"/>
</dbReference>
<keyword evidence="10" id="KW-0297">G-protein coupled receptor</keyword>
<dbReference type="STRING" id="139723.A0A182LZL7"/>
<dbReference type="GO" id="GO:0016020">
    <property type="term" value="C:membrane"/>
    <property type="evidence" value="ECO:0007669"/>
    <property type="project" value="UniProtKB-SubCell"/>
</dbReference>
<dbReference type="GO" id="GO:0008020">
    <property type="term" value="F:G protein-coupled photoreceptor activity"/>
    <property type="evidence" value="ECO:0007669"/>
    <property type="project" value="UniProtKB-ARBA"/>
</dbReference>
<dbReference type="InterPro" id="IPR000276">
    <property type="entry name" value="GPCR_Rhodpsn"/>
</dbReference>
<proteinExistence type="inferred from homology"/>
<organism evidence="19 20">
    <name type="scientific">Anopheles culicifacies</name>
    <dbReference type="NCBI Taxonomy" id="139723"/>
    <lineage>
        <taxon>Eukaryota</taxon>
        <taxon>Metazoa</taxon>
        <taxon>Ecdysozoa</taxon>
        <taxon>Arthropoda</taxon>
        <taxon>Hexapoda</taxon>
        <taxon>Insecta</taxon>
        <taxon>Pterygota</taxon>
        <taxon>Neoptera</taxon>
        <taxon>Endopterygota</taxon>
        <taxon>Diptera</taxon>
        <taxon>Nematocera</taxon>
        <taxon>Culicoidea</taxon>
        <taxon>Culicidae</taxon>
        <taxon>Anophelinae</taxon>
        <taxon>Anopheles</taxon>
        <taxon>culicifacies species complex</taxon>
    </lineage>
</organism>
<keyword evidence="11 17" id="KW-0472">Membrane</keyword>
<keyword evidence="20" id="KW-1185">Reference proteome</keyword>
<evidence type="ECO:0000256" key="11">
    <source>
        <dbReference type="ARBA" id="ARBA00023136"/>
    </source>
</evidence>
<dbReference type="Proteomes" id="UP000075883">
    <property type="component" value="Unassembled WGS sequence"/>
</dbReference>
<dbReference type="GO" id="GO:0007602">
    <property type="term" value="P:phototransduction"/>
    <property type="evidence" value="ECO:0007669"/>
    <property type="project" value="UniProtKB-KW"/>
</dbReference>
<comment type="subcellular location">
    <subcellularLocation>
        <location evidence="2">Membrane</location>
        <topology evidence="2">Multi-pass membrane protein</topology>
    </subcellularLocation>
</comment>
<keyword evidence="13" id="KW-0675">Receptor</keyword>
<comment type="function">
    <text evidence="1">Visual pigments are the light-absorbing molecules that mediate vision. They consist of an apoprotein, opsin, covalently linked to cis-retinal.</text>
</comment>
<feature type="transmembrane region" description="Helical" evidence="17">
    <location>
        <begin position="122"/>
        <end position="142"/>
    </location>
</feature>
<feature type="transmembrane region" description="Helical" evidence="17">
    <location>
        <begin position="54"/>
        <end position="81"/>
    </location>
</feature>
<keyword evidence="8 17" id="KW-1133">Transmembrane helix</keyword>
<keyword evidence="9" id="KW-0157">Chromophore</keyword>
<evidence type="ECO:0000256" key="12">
    <source>
        <dbReference type="ARBA" id="ARBA00023157"/>
    </source>
</evidence>
<evidence type="ECO:0000256" key="2">
    <source>
        <dbReference type="ARBA" id="ARBA00004141"/>
    </source>
</evidence>
<evidence type="ECO:0000256" key="15">
    <source>
        <dbReference type="ARBA" id="ARBA00023224"/>
    </source>
</evidence>
<dbReference type="InterPro" id="IPR017452">
    <property type="entry name" value="GPCR_Rhodpsn_7TM"/>
</dbReference>
<dbReference type="PROSITE" id="PS50262">
    <property type="entry name" value="G_PROTEIN_RECEP_F1_2"/>
    <property type="match status" value="1"/>
</dbReference>
<evidence type="ECO:0000313" key="19">
    <source>
        <dbReference type="EnsemblMetazoa" id="ACUA005793-PA"/>
    </source>
</evidence>
<keyword evidence="14" id="KW-0325">Glycoprotein</keyword>